<reference evidence="1" key="1">
    <citation type="submission" date="2022-10" db="EMBL/GenBank/DDBJ databases">
        <title>Culturing micro-colonial fungi from biological soil crusts in the Mojave desert and describing Neophaeococcomyces mojavensis, and introducing the new genera and species Taxawa tesnikishii.</title>
        <authorList>
            <person name="Kurbessoian T."/>
            <person name="Stajich J.E."/>
        </authorList>
    </citation>
    <scope>NUCLEOTIDE SEQUENCE</scope>
    <source>
        <strain evidence="1">JES_112</strain>
    </source>
</reference>
<sequence length="498" mass="55997">MSTEQTDVLQTHPYTCNSCAVAFRNSDAQRTHMRSDWHRYNLKRKVADLPPVSADDYNQKVLNAQATTTAAKEQASFAKSCSICQKTYYSENAFQNHISSKTHKMKALSASSKPSSVTTTNGETIPAEAEAEFEGVVAGMKNAALVDEAVPRRPSAPPPGVDREEHPLSPEKLTIASSDLPVSRCLFCNYDSPNLKLSVVHMTKIHGLFIPEQSYLTDLEGLIKYLQAKIHENHECIGCHKLKGTTSGVQTHMRDKGHCMIAFEAEEEMIEIGQFYDFSSTYSDDEAEGSDEEMEDGAKVGDDGWETDSDVSSLASDEITSIPNDDRTDAYQRMKLHRHHSNGVERPHRNADGFHSYAHQHNNAVFYDEHEMHLPSGRVAGHRSLKKYFRQNLHNYPSQAERIARAQKLLRDGPPTASDIEDAEDEEMEDAQEETPKSQALLRRGEAGMLGVTDRQKQEVKKAEQRGRTHAQRAQNRYQAKLEKQANSQKHFRDPLLQ</sequence>
<evidence type="ECO:0000313" key="1">
    <source>
        <dbReference type="EMBL" id="KAJ9658880.1"/>
    </source>
</evidence>
<dbReference type="EMBL" id="JAPDRQ010000046">
    <property type="protein sequence ID" value="KAJ9658880.1"/>
    <property type="molecule type" value="Genomic_DNA"/>
</dbReference>
<dbReference type="Proteomes" id="UP001172386">
    <property type="component" value="Unassembled WGS sequence"/>
</dbReference>
<name>A0ACC3ABB2_9EURO</name>
<organism evidence="1 2">
    <name type="scientific">Neophaeococcomyces mojaviensis</name>
    <dbReference type="NCBI Taxonomy" id="3383035"/>
    <lineage>
        <taxon>Eukaryota</taxon>
        <taxon>Fungi</taxon>
        <taxon>Dikarya</taxon>
        <taxon>Ascomycota</taxon>
        <taxon>Pezizomycotina</taxon>
        <taxon>Eurotiomycetes</taxon>
        <taxon>Chaetothyriomycetidae</taxon>
        <taxon>Chaetothyriales</taxon>
        <taxon>Chaetothyriales incertae sedis</taxon>
        <taxon>Neophaeococcomyces</taxon>
    </lineage>
</organism>
<evidence type="ECO:0000313" key="2">
    <source>
        <dbReference type="Proteomes" id="UP001172386"/>
    </source>
</evidence>
<proteinExistence type="predicted"/>
<gene>
    <name evidence="1" type="primary">REI1</name>
    <name evidence="1" type="ORF">H2198_003450</name>
</gene>
<keyword evidence="2" id="KW-1185">Reference proteome</keyword>
<comment type="caution">
    <text evidence="1">The sequence shown here is derived from an EMBL/GenBank/DDBJ whole genome shotgun (WGS) entry which is preliminary data.</text>
</comment>
<protein>
    <submittedName>
        <fullName evidence="1">Pre-60S factor rei1</fullName>
    </submittedName>
</protein>
<accession>A0ACC3ABB2</accession>